<dbReference type="PANTHER" id="PTHR46152">
    <property type="entry name" value="NF-KAPPA-B INHIBITOR-INTERACTING RAS-LIKE PROTEIN"/>
    <property type="match status" value="1"/>
</dbReference>
<dbReference type="Gene3D" id="3.40.50.300">
    <property type="entry name" value="P-loop containing nucleotide triphosphate hydrolases"/>
    <property type="match status" value="1"/>
</dbReference>
<dbReference type="PANTHER" id="PTHR46152:SF3">
    <property type="entry name" value="NF-KAPPA-B INHIBITOR-INTERACTING RAS-LIKE PROTEIN"/>
    <property type="match status" value="1"/>
</dbReference>
<dbReference type="EMBL" id="AP028910">
    <property type="protein sequence ID" value="BES90890.1"/>
    <property type="molecule type" value="Genomic_DNA"/>
</dbReference>
<dbReference type="Proteomes" id="UP001307889">
    <property type="component" value="Chromosome 2"/>
</dbReference>
<organism evidence="4 5">
    <name type="scientific">Nesidiocoris tenuis</name>
    <dbReference type="NCBI Taxonomy" id="355587"/>
    <lineage>
        <taxon>Eukaryota</taxon>
        <taxon>Metazoa</taxon>
        <taxon>Ecdysozoa</taxon>
        <taxon>Arthropoda</taxon>
        <taxon>Hexapoda</taxon>
        <taxon>Insecta</taxon>
        <taxon>Pterygota</taxon>
        <taxon>Neoptera</taxon>
        <taxon>Paraneoptera</taxon>
        <taxon>Hemiptera</taxon>
        <taxon>Heteroptera</taxon>
        <taxon>Panheteroptera</taxon>
        <taxon>Cimicomorpha</taxon>
        <taxon>Miridae</taxon>
        <taxon>Dicyphina</taxon>
        <taxon>Nesidiocoris</taxon>
    </lineage>
</organism>
<dbReference type="CDD" id="cd00882">
    <property type="entry name" value="Ras_like_GTPase"/>
    <property type="match status" value="1"/>
</dbReference>
<dbReference type="InterPro" id="IPR001806">
    <property type="entry name" value="Small_GTPase"/>
</dbReference>
<name>A0ABN7AF24_9HEMI</name>
<dbReference type="InterPro" id="IPR042227">
    <property type="entry name" value="KBRS"/>
</dbReference>
<comment type="similarity">
    <text evidence="1">Belongs to the small GTPase superfamily. Ras family. KappaB-Ras subfamily.</text>
</comment>
<keyword evidence="3" id="KW-0342">GTP-binding</keyword>
<accession>A0ABN7AF24</accession>
<dbReference type="SUPFAM" id="SSF52540">
    <property type="entry name" value="P-loop containing nucleoside triphosphate hydrolases"/>
    <property type="match status" value="1"/>
</dbReference>
<reference evidence="4 5" key="1">
    <citation type="submission" date="2023-09" db="EMBL/GenBank/DDBJ databases">
        <title>Nesidiocoris tenuis whole genome shotgun sequence.</title>
        <authorList>
            <person name="Shibata T."/>
            <person name="Shimoda M."/>
            <person name="Kobayashi T."/>
            <person name="Uehara T."/>
        </authorList>
    </citation>
    <scope>NUCLEOTIDE SEQUENCE [LARGE SCALE GENOMIC DNA]</scope>
    <source>
        <strain evidence="4 5">Japan</strain>
    </source>
</reference>
<evidence type="ECO:0000256" key="1">
    <source>
        <dbReference type="ARBA" id="ARBA00008094"/>
    </source>
</evidence>
<evidence type="ECO:0000256" key="2">
    <source>
        <dbReference type="ARBA" id="ARBA00022741"/>
    </source>
</evidence>
<protein>
    <submittedName>
        <fullName evidence="4">Miro-like protein</fullName>
    </submittedName>
</protein>
<proteinExistence type="inferred from homology"/>
<sequence length="180" mass="20225">MGKTAKVVLIGKKGVGKTAVLEQAIYGKLTKSTFLQSTIEDIYVASVETDRGVKEKLRFYDTGSDYSLNVNLLHCDGFILVFDPSKMDTLDFIIAAKKDIERNKERKEAVIVVIANHSSQSDPMIVSKAQGWTVREKLKYYDACAMDRASLYDAFVYLASRLYQQVAKSSFSQLGMRKKD</sequence>
<keyword evidence="2" id="KW-0547">Nucleotide-binding</keyword>
<dbReference type="SMART" id="SM00175">
    <property type="entry name" value="RAB"/>
    <property type="match status" value="1"/>
</dbReference>
<evidence type="ECO:0000256" key="3">
    <source>
        <dbReference type="ARBA" id="ARBA00023134"/>
    </source>
</evidence>
<dbReference type="PROSITE" id="PS51419">
    <property type="entry name" value="RAB"/>
    <property type="match status" value="1"/>
</dbReference>
<keyword evidence="5" id="KW-1185">Reference proteome</keyword>
<dbReference type="Pfam" id="PF00071">
    <property type="entry name" value="Ras"/>
    <property type="match status" value="1"/>
</dbReference>
<evidence type="ECO:0000313" key="4">
    <source>
        <dbReference type="EMBL" id="BES90890.1"/>
    </source>
</evidence>
<dbReference type="InterPro" id="IPR027417">
    <property type="entry name" value="P-loop_NTPase"/>
</dbReference>
<dbReference type="SMART" id="SM00173">
    <property type="entry name" value="RAS"/>
    <property type="match status" value="1"/>
</dbReference>
<gene>
    <name evidence="4" type="ORF">NTJ_03699</name>
</gene>
<evidence type="ECO:0000313" key="5">
    <source>
        <dbReference type="Proteomes" id="UP001307889"/>
    </source>
</evidence>
<dbReference type="PRINTS" id="PR00449">
    <property type="entry name" value="RASTRNSFRMNG"/>
</dbReference>